<comment type="caution">
    <text evidence="10">The sequence shown here is derived from an EMBL/GenBank/DDBJ whole genome shotgun (WGS) entry which is preliminary data.</text>
</comment>
<dbReference type="InterPro" id="IPR011042">
    <property type="entry name" value="6-blade_b-propeller_TolB-like"/>
</dbReference>
<keyword evidence="8" id="KW-0732">Signal</keyword>
<evidence type="ECO:0000256" key="5">
    <source>
        <dbReference type="ARBA" id="ARBA00022989"/>
    </source>
</evidence>
<dbReference type="Pfam" id="PF03088">
    <property type="entry name" value="Str_synth"/>
    <property type="match status" value="1"/>
</dbReference>
<keyword evidence="4" id="KW-0812">Transmembrane</keyword>
<protein>
    <recommendedName>
        <fullName evidence="3">Adipocyte plasma membrane-associated protein</fullName>
    </recommendedName>
</protein>
<name>A0A7J8DEU4_ROUAE</name>
<comment type="subcellular location">
    <subcellularLocation>
        <location evidence="1">Membrane</location>
        <topology evidence="1">Single-pass membrane protein</topology>
    </subcellularLocation>
</comment>
<evidence type="ECO:0000259" key="9">
    <source>
        <dbReference type="Pfam" id="PF03088"/>
    </source>
</evidence>
<accession>A0A7J8DEU4</accession>
<evidence type="ECO:0000256" key="6">
    <source>
        <dbReference type="ARBA" id="ARBA00023136"/>
    </source>
</evidence>
<keyword evidence="7" id="KW-0325">Glycoprotein</keyword>
<evidence type="ECO:0000256" key="7">
    <source>
        <dbReference type="ARBA" id="ARBA00023180"/>
    </source>
</evidence>
<feature type="signal peptide" evidence="8">
    <location>
        <begin position="1"/>
        <end position="23"/>
    </location>
</feature>
<organism evidence="10 11">
    <name type="scientific">Rousettus aegyptiacus</name>
    <name type="common">Egyptian fruit bat</name>
    <name type="synonym">Pteropus aegyptiacus</name>
    <dbReference type="NCBI Taxonomy" id="9407"/>
    <lineage>
        <taxon>Eukaryota</taxon>
        <taxon>Metazoa</taxon>
        <taxon>Chordata</taxon>
        <taxon>Craniata</taxon>
        <taxon>Vertebrata</taxon>
        <taxon>Euteleostomi</taxon>
        <taxon>Mammalia</taxon>
        <taxon>Eutheria</taxon>
        <taxon>Laurasiatheria</taxon>
        <taxon>Chiroptera</taxon>
        <taxon>Yinpterochiroptera</taxon>
        <taxon>Pteropodoidea</taxon>
        <taxon>Pteropodidae</taxon>
        <taxon>Rousettinae</taxon>
        <taxon>Rousettus</taxon>
    </lineage>
</organism>
<gene>
    <name evidence="10" type="ORF">HJG63_000827</name>
</gene>
<dbReference type="EMBL" id="JACASE010000012">
    <property type="protein sequence ID" value="KAF6421671.1"/>
    <property type="molecule type" value="Genomic_DNA"/>
</dbReference>
<dbReference type="Pfam" id="PF20067">
    <property type="entry name" value="SSL_N"/>
    <property type="match status" value="1"/>
</dbReference>
<feature type="domain" description="Strictosidine synthase conserved region" evidence="9">
    <location>
        <begin position="138"/>
        <end position="201"/>
    </location>
</feature>
<dbReference type="InterPro" id="IPR018119">
    <property type="entry name" value="Strictosidine_synth_cons-reg"/>
</dbReference>
<reference evidence="10 11" key="1">
    <citation type="journal article" date="2020" name="Nature">
        <title>Six reference-quality genomes reveal evolution of bat adaptations.</title>
        <authorList>
            <person name="Jebb D."/>
            <person name="Huang Z."/>
            <person name="Pippel M."/>
            <person name="Hughes G.M."/>
            <person name="Lavrichenko K."/>
            <person name="Devanna P."/>
            <person name="Winkler S."/>
            <person name="Jermiin L.S."/>
            <person name="Skirmuntt E.C."/>
            <person name="Katzourakis A."/>
            <person name="Burkitt-Gray L."/>
            <person name="Ray D.A."/>
            <person name="Sullivan K.A.M."/>
            <person name="Roscito J.G."/>
            <person name="Kirilenko B.M."/>
            <person name="Davalos L.M."/>
            <person name="Corthals A.P."/>
            <person name="Power M.L."/>
            <person name="Jones G."/>
            <person name="Ransome R.D."/>
            <person name="Dechmann D.K.N."/>
            <person name="Locatelli A.G."/>
            <person name="Puechmaille S.J."/>
            <person name="Fedrigo O."/>
            <person name="Jarvis E.D."/>
            <person name="Hiller M."/>
            <person name="Vernes S.C."/>
            <person name="Myers E.W."/>
            <person name="Teeling E.C."/>
        </authorList>
    </citation>
    <scope>NUCLEOTIDE SEQUENCE [LARGE SCALE GENOMIC DNA]</scope>
    <source>
        <strain evidence="10">MRouAeg1</strain>
        <tissue evidence="10">Muscle</tissue>
    </source>
</reference>
<evidence type="ECO:0000256" key="1">
    <source>
        <dbReference type="ARBA" id="ARBA00004167"/>
    </source>
</evidence>
<dbReference type="PANTHER" id="PTHR10426:SF130">
    <property type="entry name" value="ADIPOCYTE PLASMA MEMBRANE-ASSOCIATED PROTEIN"/>
    <property type="match status" value="1"/>
</dbReference>
<dbReference type="SUPFAM" id="SSF63829">
    <property type="entry name" value="Calcium-dependent phosphotriesterase"/>
    <property type="match status" value="1"/>
</dbReference>
<dbReference type="GO" id="GO:0004064">
    <property type="term" value="F:arylesterase activity"/>
    <property type="evidence" value="ECO:0007669"/>
    <property type="project" value="TreeGrafter"/>
</dbReference>
<dbReference type="AlphaFoldDB" id="A0A7J8DEU4"/>
<comment type="similarity">
    <text evidence="2">Belongs to the strictosidine synthase family.</text>
</comment>
<evidence type="ECO:0000256" key="2">
    <source>
        <dbReference type="ARBA" id="ARBA00009191"/>
    </source>
</evidence>
<evidence type="ECO:0000256" key="4">
    <source>
        <dbReference type="ARBA" id="ARBA00022692"/>
    </source>
</evidence>
<dbReference type="PANTHER" id="PTHR10426">
    <property type="entry name" value="STRICTOSIDINE SYNTHASE-RELATED"/>
    <property type="match status" value="1"/>
</dbReference>
<dbReference type="Proteomes" id="UP000593571">
    <property type="component" value="Unassembled WGS sequence"/>
</dbReference>
<evidence type="ECO:0000256" key="3">
    <source>
        <dbReference type="ARBA" id="ARBA00015678"/>
    </source>
</evidence>
<evidence type="ECO:0000313" key="11">
    <source>
        <dbReference type="Proteomes" id="UP000593571"/>
    </source>
</evidence>
<dbReference type="Gene3D" id="2.120.10.30">
    <property type="entry name" value="TolB, C-terminal domain"/>
    <property type="match status" value="2"/>
</dbReference>
<keyword evidence="5" id="KW-1133">Transmembrane helix</keyword>
<proteinExistence type="inferred from homology"/>
<feature type="chain" id="PRO_5029645508" description="Adipocyte plasma membrane-associated protein" evidence="8">
    <location>
        <begin position="24"/>
        <end position="328"/>
    </location>
</feature>
<keyword evidence="11" id="KW-1185">Reference proteome</keyword>
<dbReference type="GO" id="GO:0016020">
    <property type="term" value="C:membrane"/>
    <property type="evidence" value="ECO:0007669"/>
    <property type="project" value="UniProtKB-SubCell"/>
</dbReference>
<sequence length="328" mass="37085">MLAASLAVPLLGTIMLLDSLIDPQPVSFKECPLLLGVLQPNTELRQAERLFENQLIGPESIANIGDMMFTGTADGRVLKSENGEIETDHREVDWGQACAKPEMMSLLGLFEVNPWKCQVKLLLSSDTLIDGRKMSFVNDLTITQDGRKIYFMDSSSKWQRRDDLLLVIEGMDDGHLLEYDTGTKEVKMTMARITRFYGSGLMKKGADLFVENLPGFPDDIWPISSRGHWVSMAVIRSSPGFSMLDFLFKRPYIKRMIFKLFSQEMVMKFVARYSLVLKLSDSGAFWRRLHSPGGQVATYISEVHEHDAHLYVGSFRAPFLCILKLQSA</sequence>
<evidence type="ECO:0000313" key="10">
    <source>
        <dbReference type="EMBL" id="KAF6421671.1"/>
    </source>
</evidence>
<evidence type="ECO:0000256" key="8">
    <source>
        <dbReference type="SAM" id="SignalP"/>
    </source>
</evidence>
<keyword evidence="6" id="KW-0472">Membrane</keyword>
<dbReference type="GO" id="GO:0012505">
    <property type="term" value="C:endomembrane system"/>
    <property type="evidence" value="ECO:0007669"/>
    <property type="project" value="TreeGrafter"/>
</dbReference>